<dbReference type="InterPro" id="IPR009078">
    <property type="entry name" value="Ferritin-like_SF"/>
</dbReference>
<dbReference type="SUPFAM" id="SSF47240">
    <property type="entry name" value="Ferritin-like"/>
    <property type="match status" value="1"/>
</dbReference>
<name>A0ABT4CMD0_9CLOT</name>
<dbReference type="RefSeq" id="WP_268048857.1">
    <property type="nucleotide sequence ID" value="NZ_JAPQES010000001.1"/>
</dbReference>
<proteinExistence type="predicted"/>
<dbReference type="InterPro" id="IPR012347">
    <property type="entry name" value="Ferritin-like"/>
</dbReference>
<protein>
    <submittedName>
        <fullName evidence="2">Ferritin-like domain-containing protein</fullName>
    </submittedName>
</protein>
<dbReference type="Pfam" id="PF02915">
    <property type="entry name" value="Rubrerythrin"/>
    <property type="match status" value="1"/>
</dbReference>
<reference evidence="2" key="1">
    <citation type="submission" date="2022-12" db="EMBL/GenBank/DDBJ databases">
        <authorList>
            <person name="Wang J."/>
        </authorList>
    </citation>
    <scope>NUCLEOTIDE SEQUENCE</scope>
    <source>
        <strain evidence="2">HY-42-06</strain>
    </source>
</reference>
<evidence type="ECO:0000313" key="2">
    <source>
        <dbReference type="EMBL" id="MCY6370204.1"/>
    </source>
</evidence>
<gene>
    <name evidence="2" type="ORF">OXH55_06115</name>
</gene>
<dbReference type="Proteomes" id="UP001079657">
    <property type="component" value="Unassembled WGS sequence"/>
</dbReference>
<feature type="domain" description="Rubrerythrin diiron-binding" evidence="1">
    <location>
        <begin position="24"/>
        <end position="82"/>
    </location>
</feature>
<accession>A0ABT4CMD0</accession>
<dbReference type="Gene3D" id="1.20.1260.10">
    <property type="match status" value="1"/>
</dbReference>
<comment type="caution">
    <text evidence="2">The sequence shown here is derived from an EMBL/GenBank/DDBJ whole genome shotgun (WGS) entry which is preliminary data.</text>
</comment>
<sequence>MYQPRSMNYGMMYSDMASLKKSLDLIKEAVAGEREDELFYDYLISVAPTEEEQEIIASIRDDEKKHNKMFRSIYRDITGMDIIVTEGEEFEKPASYIDGIATALFGELKAVEKYRVIRQGLPNRYYRDMLFEIITDELKHSSKYNYIYTLNKGARMTRSCDDDDSNSLISCCIVPAVTRILDEIDGADLERAAKDFRISNILEKLKDVLSDIVNRVEDWEKSEDLKIFKKPKDR</sequence>
<organism evidence="2 3">
    <name type="scientific">Clostridium ganghwense</name>
    <dbReference type="NCBI Taxonomy" id="312089"/>
    <lineage>
        <taxon>Bacteria</taxon>
        <taxon>Bacillati</taxon>
        <taxon>Bacillota</taxon>
        <taxon>Clostridia</taxon>
        <taxon>Eubacteriales</taxon>
        <taxon>Clostridiaceae</taxon>
        <taxon>Clostridium</taxon>
    </lineage>
</organism>
<evidence type="ECO:0000259" key="1">
    <source>
        <dbReference type="Pfam" id="PF02915"/>
    </source>
</evidence>
<keyword evidence="3" id="KW-1185">Reference proteome</keyword>
<evidence type="ECO:0000313" key="3">
    <source>
        <dbReference type="Proteomes" id="UP001079657"/>
    </source>
</evidence>
<dbReference type="EMBL" id="JAPQES010000001">
    <property type="protein sequence ID" value="MCY6370204.1"/>
    <property type="molecule type" value="Genomic_DNA"/>
</dbReference>
<dbReference type="CDD" id="cd00657">
    <property type="entry name" value="Ferritin_like"/>
    <property type="match status" value="1"/>
</dbReference>
<dbReference type="InterPro" id="IPR003251">
    <property type="entry name" value="Rr_diiron-bd_dom"/>
</dbReference>